<dbReference type="Pfam" id="PF12599">
    <property type="entry name" value="DUF3768"/>
    <property type="match status" value="1"/>
</dbReference>
<protein>
    <submittedName>
        <fullName evidence="1">DUF3768 domain-containing protein</fullName>
    </submittedName>
</protein>
<gene>
    <name evidence="1" type="ORF">GS634_20395</name>
</gene>
<dbReference type="Proteomes" id="UP000597886">
    <property type="component" value="Unassembled WGS sequence"/>
</dbReference>
<reference evidence="1" key="1">
    <citation type="submission" date="2019-12" db="EMBL/GenBank/DDBJ databases">
        <title>Ruegeria JWLKs population differentiation of coral mucus and skeleton niches.</title>
        <authorList>
            <person name="Luo D."/>
        </authorList>
    </citation>
    <scope>NUCLEOTIDE SEQUENCE</scope>
    <source>
        <strain evidence="1">HKCCD6181</strain>
    </source>
</reference>
<accession>A0AA90Z084</accession>
<dbReference type="RefSeq" id="WP_152460664.1">
    <property type="nucleotide sequence ID" value="NZ_WVRA01000010.1"/>
</dbReference>
<evidence type="ECO:0000313" key="1">
    <source>
        <dbReference type="EMBL" id="NOE20493.1"/>
    </source>
</evidence>
<proteinExistence type="predicted"/>
<dbReference type="AlphaFoldDB" id="A0AA90Z084"/>
<sequence length="134" mass="14855">MDIEKTKDIDTDTSLQAAEIATQNDLFRKALIDPTAAIEMHSKGIQGQVFVTPGVSGEGMEFQTAALAAVASDDQFDEGNDPYGDHTFGAVTVRDQKLFWKIDLYDTDYTYGSDRPFDTSVTRRVLTIMCPSEY</sequence>
<organism evidence="1 2">
    <name type="scientific">Ruegeria atlantica</name>
    <dbReference type="NCBI Taxonomy" id="81569"/>
    <lineage>
        <taxon>Bacteria</taxon>
        <taxon>Pseudomonadati</taxon>
        <taxon>Pseudomonadota</taxon>
        <taxon>Alphaproteobacteria</taxon>
        <taxon>Rhodobacterales</taxon>
        <taxon>Roseobacteraceae</taxon>
        <taxon>Ruegeria</taxon>
    </lineage>
</organism>
<dbReference type="InterPro" id="IPR022243">
    <property type="entry name" value="DUF3768"/>
</dbReference>
<dbReference type="EMBL" id="WVRA01000010">
    <property type="protein sequence ID" value="NOE20493.1"/>
    <property type="molecule type" value="Genomic_DNA"/>
</dbReference>
<comment type="caution">
    <text evidence="1">The sequence shown here is derived from an EMBL/GenBank/DDBJ whole genome shotgun (WGS) entry which is preliminary data.</text>
</comment>
<evidence type="ECO:0000313" key="2">
    <source>
        <dbReference type="Proteomes" id="UP000597886"/>
    </source>
</evidence>
<name>A0AA90Z084_9RHOB</name>